<feature type="region of interest" description="Disordered" evidence="2">
    <location>
        <begin position="995"/>
        <end position="1019"/>
    </location>
</feature>
<evidence type="ECO:0000256" key="1">
    <source>
        <dbReference type="SAM" id="Coils"/>
    </source>
</evidence>
<protein>
    <recommendedName>
        <fullName evidence="7">G domain-containing protein</fullName>
    </recommendedName>
</protein>
<dbReference type="eggNOG" id="ENOG502QU12">
    <property type="taxonomic scope" value="Eukaryota"/>
</dbReference>
<feature type="compositionally biased region" description="Polar residues" evidence="2">
    <location>
        <begin position="99"/>
        <end position="116"/>
    </location>
</feature>
<dbReference type="SUPFAM" id="SSF52540">
    <property type="entry name" value="P-loop containing nucleoside triphosphate hydrolases"/>
    <property type="match status" value="1"/>
</dbReference>
<name>K0SBN6_THAOC</name>
<keyword evidence="6" id="KW-1185">Reference proteome</keyword>
<dbReference type="InterPro" id="IPR045063">
    <property type="entry name" value="Dynamin_N"/>
</dbReference>
<reference evidence="5 6" key="1">
    <citation type="journal article" date="2012" name="Genome Biol.">
        <title>Genome and low-iron response of an oceanic diatom adapted to chronic iron limitation.</title>
        <authorList>
            <person name="Lommer M."/>
            <person name="Specht M."/>
            <person name="Roy A.S."/>
            <person name="Kraemer L."/>
            <person name="Andreson R."/>
            <person name="Gutowska M.A."/>
            <person name="Wolf J."/>
            <person name="Bergner S.V."/>
            <person name="Schilhabel M.B."/>
            <person name="Klostermeier U.C."/>
            <person name="Beiko R.G."/>
            <person name="Rosenstiel P."/>
            <person name="Hippler M."/>
            <person name="Laroche J."/>
        </authorList>
    </citation>
    <scope>NUCLEOTIDE SEQUENCE [LARGE SCALE GENOMIC DNA]</scope>
    <source>
        <strain evidence="5 6">CCMP1005</strain>
    </source>
</reference>
<dbReference type="Pfam" id="PF00350">
    <property type="entry name" value="Dynamin_N"/>
    <property type="match status" value="1"/>
</dbReference>
<feature type="domain" description="Dynamin N-terminal" evidence="3">
    <location>
        <begin position="361"/>
        <end position="643"/>
    </location>
</feature>
<organism evidence="5 6">
    <name type="scientific">Thalassiosira oceanica</name>
    <name type="common">Marine diatom</name>
    <dbReference type="NCBI Taxonomy" id="159749"/>
    <lineage>
        <taxon>Eukaryota</taxon>
        <taxon>Sar</taxon>
        <taxon>Stramenopiles</taxon>
        <taxon>Ochrophyta</taxon>
        <taxon>Bacillariophyta</taxon>
        <taxon>Coscinodiscophyceae</taxon>
        <taxon>Thalassiosirophycidae</taxon>
        <taxon>Thalassiosirales</taxon>
        <taxon>Thalassiosiraceae</taxon>
        <taxon>Thalassiosira</taxon>
    </lineage>
</organism>
<dbReference type="PANTHER" id="PTHR36681">
    <property type="entry name" value="NUCLEAR GTPASE, GERMINAL CENTER-ASSOCIATED, TANDEM DUPLICATE 3"/>
    <property type="match status" value="1"/>
</dbReference>
<evidence type="ECO:0000313" key="5">
    <source>
        <dbReference type="EMBL" id="EJK62359.1"/>
    </source>
</evidence>
<feature type="compositionally biased region" description="Basic and acidic residues" evidence="2">
    <location>
        <begin position="127"/>
        <end position="140"/>
    </location>
</feature>
<dbReference type="PANTHER" id="PTHR36681:SF3">
    <property type="entry name" value="NUCLEAR GTPASE, GERMINAL CENTER-ASSOCIATED, TANDEM DUPLICATE 3"/>
    <property type="match status" value="1"/>
</dbReference>
<accession>K0SBN6</accession>
<evidence type="ECO:0000256" key="2">
    <source>
        <dbReference type="SAM" id="MobiDB-lite"/>
    </source>
</evidence>
<feature type="region of interest" description="Disordered" evidence="2">
    <location>
        <begin position="1349"/>
        <end position="1375"/>
    </location>
</feature>
<proteinExistence type="predicted"/>
<dbReference type="OrthoDB" id="203379at2759"/>
<sequence length="1375" mass="152946">MVSPIVSAHAERRDFIITSNAEKSFVEINASHTLGDVRQIIGDELDDEQLPASEWSFKVNGIRLSAKQESRKNAFDLIDAGSRVELVKKKMKRKPDGVENNTSSSVKRMKLSNGTVTPFEPSLGSDKPAEPENNDDHKQGAEGAPLRPTYLDSKLVAGPPTRKDDPANDTGFDSDATVDLMGEPKESRGGSSEPAVSKPSTTQDEIRQEDFITTYLPGFGNRRRDDDEEESRSIKGAETTSKRDDPTDDIPMTEAAEGRKQPFSEDLELDDLGLSIGKKRKAVDSLDIDDEEEILEVNEEVAVDPHKELDEATSKSRQVLLELTDILKNNPDFCSDTRRVGWLDDIRALEKKSSPQTVFGVLGNTGVGKSSLLNALLDEASVLPTSGSRGCTAAVVELVFNSDLVADENNSELGTQTVPVYRGEVEFIRLEDWQKELRLLVEECSTQEKQVYARTPDADRQPDAAAAWQKIDQVYGKGCMERNCLRSSDSVYLDLANNRRVRQLLTATVPGQSYNSIIVRSGEVDPMSEEAKELLRGHSQRKSKTKSKLKRLAQDFRRQINSYVYRSGNGDSPQTWPLIRKVELKGPWSVLSTGAVLVDLPGVRDSNAARAKVAETYLQNCNQIAIVAPIKRAVDDGTAKELMGEQFKRRLLMDGQYGSVFFVCTQTDDIEATETMRDHADVAQTVPGRWEKMNEITDSISGLEDELNPFLQKEEELEGAVDDAQQNYKDSIDDLKQAEDEMDDDEAFASDEEDDESLVEGLKAVVATNKDACIQARKNLAEWREENATIMETNQAKCSRLQKKLKSLCSTVRSEYSKGCLQADFRSGLKELYRKDDDDDDGTGANSQQQKALPDDFDMDVFCISANDYLKVSKIKAARDGNSNCFSNITDTQIPQLRQFVHQRTAQFCKANVKSFVESTKDVLDQMKLLASDVDDVPSGRSAFRMKNQFENKMRDLDKSIRPLADQFKSVIDQKVRQSLTSSLKNGASKGSAQAASIVDSWGSKSRRSNGERRPDKNGLYWSTYNAVTRREGVYTSGTAGAVDLNQELIDPMEKEMSTEWQSVLDSTIKRLLNDAERKILQLSTSTITAFAQELQSSGLDTARITSMLNTANRSATTALKTSFRDMAGVATNSQRDLSRELLPSIKEKMRPTYTNVQSVPRGSGTFDRMKSAMSSSCNHVVHSMFDDATRTLLSGITNLINQMKSMIGQSGEIVQKNSAVVFSICWDDTESKKMISPEMAKQIRECRDSLLPSLNTLVGIQNEACDLLGIEREEIELDVMGVETFDQQLARRKEEAKLNGDFFDMCDSDSELNIEPKKGVYVKNEKFTRGATSAAKTQEAEVIDLCDSDDDEYDKKPAAKPSIQYSAVKEESEI</sequence>
<evidence type="ECO:0000259" key="4">
    <source>
        <dbReference type="Pfam" id="PF24564"/>
    </source>
</evidence>
<feature type="region of interest" description="Disordered" evidence="2">
    <location>
        <begin position="88"/>
        <end position="266"/>
    </location>
</feature>
<dbReference type="CDD" id="cd00882">
    <property type="entry name" value="Ras_like_GTPase"/>
    <property type="match status" value="1"/>
</dbReference>
<feature type="coiled-coil region" evidence="1">
    <location>
        <begin position="714"/>
        <end position="755"/>
    </location>
</feature>
<dbReference type="InterPro" id="IPR027417">
    <property type="entry name" value="P-loop_NTPase"/>
</dbReference>
<evidence type="ECO:0008006" key="7">
    <source>
        <dbReference type="Google" id="ProtNLM"/>
    </source>
</evidence>
<evidence type="ECO:0000259" key="3">
    <source>
        <dbReference type="Pfam" id="PF00350"/>
    </source>
</evidence>
<feature type="domain" description="DUF7605" evidence="4">
    <location>
        <begin position="1016"/>
        <end position="1177"/>
    </location>
</feature>
<comment type="caution">
    <text evidence="5">The sequence shown here is derived from an EMBL/GenBank/DDBJ whole genome shotgun (WGS) entry which is preliminary data.</text>
</comment>
<keyword evidence="1" id="KW-0175">Coiled coil</keyword>
<dbReference type="Pfam" id="PF24564">
    <property type="entry name" value="DUF7605"/>
    <property type="match status" value="1"/>
</dbReference>
<dbReference type="InterPro" id="IPR056024">
    <property type="entry name" value="DUF7605"/>
</dbReference>
<feature type="compositionally biased region" description="Basic and acidic residues" evidence="2">
    <location>
        <begin position="231"/>
        <end position="245"/>
    </location>
</feature>
<dbReference type="Gene3D" id="3.40.50.300">
    <property type="entry name" value="P-loop containing nucleotide triphosphate hydrolases"/>
    <property type="match status" value="1"/>
</dbReference>
<evidence type="ECO:0000313" key="6">
    <source>
        <dbReference type="Proteomes" id="UP000266841"/>
    </source>
</evidence>
<dbReference type="EMBL" id="AGNL01018943">
    <property type="protein sequence ID" value="EJK62359.1"/>
    <property type="molecule type" value="Genomic_DNA"/>
</dbReference>
<dbReference type="Proteomes" id="UP000266841">
    <property type="component" value="Unassembled WGS sequence"/>
</dbReference>
<gene>
    <name evidence="5" type="ORF">THAOC_17034</name>
</gene>